<evidence type="ECO:0000313" key="2">
    <source>
        <dbReference type="EMBL" id="KAH3889636.1"/>
    </source>
</evidence>
<keyword evidence="1" id="KW-1133">Transmembrane helix</keyword>
<reference evidence="2" key="1">
    <citation type="journal article" date="2019" name="bioRxiv">
        <title>The Genome of the Zebra Mussel, Dreissena polymorpha: A Resource for Invasive Species Research.</title>
        <authorList>
            <person name="McCartney M.A."/>
            <person name="Auch B."/>
            <person name="Kono T."/>
            <person name="Mallez S."/>
            <person name="Zhang Y."/>
            <person name="Obille A."/>
            <person name="Becker A."/>
            <person name="Abrahante J.E."/>
            <person name="Garbe J."/>
            <person name="Badalamenti J.P."/>
            <person name="Herman A."/>
            <person name="Mangelson H."/>
            <person name="Liachko I."/>
            <person name="Sullivan S."/>
            <person name="Sone E.D."/>
            <person name="Koren S."/>
            <person name="Silverstein K.A.T."/>
            <person name="Beckman K.B."/>
            <person name="Gohl D.M."/>
        </authorList>
    </citation>
    <scope>NUCLEOTIDE SEQUENCE</scope>
    <source>
        <strain evidence="2">Duluth1</strain>
        <tissue evidence="2">Whole animal</tissue>
    </source>
</reference>
<feature type="transmembrane region" description="Helical" evidence="1">
    <location>
        <begin position="39"/>
        <end position="57"/>
    </location>
</feature>
<feature type="non-terminal residue" evidence="2">
    <location>
        <position position="1"/>
    </location>
</feature>
<dbReference type="Proteomes" id="UP000828390">
    <property type="component" value="Unassembled WGS sequence"/>
</dbReference>
<accession>A0A9D4S2R7</accession>
<gene>
    <name evidence="2" type="ORF">DPMN_013695</name>
</gene>
<proteinExistence type="predicted"/>
<keyword evidence="3" id="KW-1185">Reference proteome</keyword>
<evidence type="ECO:0000313" key="3">
    <source>
        <dbReference type="Proteomes" id="UP000828390"/>
    </source>
</evidence>
<reference evidence="2" key="2">
    <citation type="submission" date="2020-11" db="EMBL/GenBank/DDBJ databases">
        <authorList>
            <person name="McCartney M.A."/>
            <person name="Auch B."/>
            <person name="Kono T."/>
            <person name="Mallez S."/>
            <person name="Becker A."/>
            <person name="Gohl D.M."/>
            <person name="Silverstein K.A.T."/>
            <person name="Koren S."/>
            <person name="Bechman K.B."/>
            <person name="Herman A."/>
            <person name="Abrahante J.E."/>
            <person name="Garbe J."/>
        </authorList>
    </citation>
    <scope>NUCLEOTIDE SEQUENCE</scope>
    <source>
        <strain evidence="2">Duluth1</strain>
        <tissue evidence="2">Whole animal</tissue>
    </source>
</reference>
<keyword evidence="1" id="KW-0472">Membrane</keyword>
<dbReference type="EMBL" id="JAIWYP010000001">
    <property type="protein sequence ID" value="KAH3889636.1"/>
    <property type="molecule type" value="Genomic_DNA"/>
</dbReference>
<keyword evidence="1" id="KW-0812">Transmembrane</keyword>
<protein>
    <submittedName>
        <fullName evidence="2">Uncharacterized protein</fullName>
    </submittedName>
</protein>
<organism evidence="2 3">
    <name type="scientific">Dreissena polymorpha</name>
    <name type="common">Zebra mussel</name>
    <name type="synonym">Mytilus polymorpha</name>
    <dbReference type="NCBI Taxonomy" id="45954"/>
    <lineage>
        <taxon>Eukaryota</taxon>
        <taxon>Metazoa</taxon>
        <taxon>Spiralia</taxon>
        <taxon>Lophotrochozoa</taxon>
        <taxon>Mollusca</taxon>
        <taxon>Bivalvia</taxon>
        <taxon>Autobranchia</taxon>
        <taxon>Heteroconchia</taxon>
        <taxon>Euheterodonta</taxon>
        <taxon>Imparidentia</taxon>
        <taxon>Neoheterodontei</taxon>
        <taxon>Myida</taxon>
        <taxon>Dreissenoidea</taxon>
        <taxon>Dreissenidae</taxon>
        <taxon>Dreissena</taxon>
    </lineage>
</organism>
<dbReference type="AlphaFoldDB" id="A0A9D4S2R7"/>
<evidence type="ECO:0000256" key="1">
    <source>
        <dbReference type="SAM" id="Phobius"/>
    </source>
</evidence>
<sequence length="65" mass="6988">MIGSSDIFLNKTAVPDGYYPGTYSQKSSWLRNSTNMNKLVLVLLLVGCVALLTLPQVTEGGLIEG</sequence>
<comment type="caution">
    <text evidence="2">The sequence shown here is derived from an EMBL/GenBank/DDBJ whole genome shotgun (WGS) entry which is preliminary data.</text>
</comment>
<name>A0A9D4S2R7_DREPO</name>